<proteinExistence type="predicted"/>
<evidence type="ECO:0000313" key="2">
    <source>
        <dbReference type="Proteomes" id="UP000002215"/>
    </source>
</evidence>
<dbReference type="EMBL" id="CP001699">
    <property type="protein sequence ID" value="ACU60618.1"/>
    <property type="molecule type" value="Genomic_DNA"/>
</dbReference>
<organism evidence="1 2">
    <name type="scientific">Chitinophaga pinensis (strain ATCC 43595 / DSM 2588 / LMG 13176 / NBRC 15968 / NCIMB 11800 / UQM 2034)</name>
    <dbReference type="NCBI Taxonomy" id="485918"/>
    <lineage>
        <taxon>Bacteria</taxon>
        <taxon>Pseudomonadati</taxon>
        <taxon>Bacteroidota</taxon>
        <taxon>Chitinophagia</taxon>
        <taxon>Chitinophagales</taxon>
        <taxon>Chitinophagaceae</taxon>
        <taxon>Chitinophaga</taxon>
    </lineage>
</organism>
<sequence length="396" mass="46170">MRPIKFYKILIEVIACLFFLVACQYEKPIKETNVAEFSPNYDSIQVIITKDTIKLAVDSTTSNRFAYFNCQQVGNDLIFAFLDLNKRFYHIYDLKKEKCLAKLDMRRLMVQNRNISSTKVFFKNFDSIYVYADMHIFLVDSLLTVRDSIKLLNRPFRASTFFINGKQPVFLSNVMYAPAFPTLDPRERKDRKKWRTMYKIDWSKHQSFLLHGITEEFVDSIYDKGLLSPFYSYDRKKQYFVFSLPADSSIEVTDFKSFAIKYPAGSKYIKGNTSSYLADDFKGSENSHKALLQRNTYGQIYHDTFANYYLRVAEQKITDANYISKRLIKDRSLIILDSQFKIVGESIIDHSVDIGSLLVTPRGIYAPVHRDAAEDTIYLVRLDYSYKPSKIQAAIK</sequence>
<dbReference type="OrthoDB" id="658926at2"/>
<reference evidence="2" key="1">
    <citation type="submission" date="2009-08" db="EMBL/GenBank/DDBJ databases">
        <title>The complete genome of Chitinophaga pinensis DSM 2588.</title>
        <authorList>
            <consortium name="US DOE Joint Genome Institute (JGI-PGF)"/>
            <person name="Lucas S."/>
            <person name="Copeland A."/>
            <person name="Lapidus A."/>
            <person name="Glavina del Rio T."/>
            <person name="Dalin E."/>
            <person name="Tice H."/>
            <person name="Bruce D."/>
            <person name="Goodwin L."/>
            <person name="Pitluck S."/>
            <person name="Kyrpides N."/>
            <person name="Mavromatis K."/>
            <person name="Ivanova N."/>
            <person name="Mikhailova N."/>
            <person name="Sims D."/>
            <person name="Meinche L."/>
            <person name="Brettin T."/>
            <person name="Detter J.C."/>
            <person name="Han C."/>
            <person name="Larimer F."/>
            <person name="Land M."/>
            <person name="Hauser L."/>
            <person name="Markowitz V."/>
            <person name="Cheng J.-F."/>
            <person name="Hugenholtz P."/>
            <person name="Woyke T."/>
            <person name="Wu D."/>
            <person name="Spring S."/>
            <person name="Klenk H.-P."/>
            <person name="Eisen J.A."/>
        </authorList>
    </citation>
    <scope>NUCLEOTIDE SEQUENCE [LARGE SCALE GENOMIC DNA]</scope>
    <source>
        <strain evidence="2">ATCC 43595 / DSM 2588 / LMG 13176 / NBRC 15968 / NCIMB 11800 / UQM 2034</strain>
    </source>
</reference>
<evidence type="ECO:0008006" key="3">
    <source>
        <dbReference type="Google" id="ProtNLM"/>
    </source>
</evidence>
<evidence type="ECO:0000313" key="1">
    <source>
        <dbReference type="EMBL" id="ACU60618.1"/>
    </source>
</evidence>
<name>A0A979GR26_CHIPD</name>
<reference evidence="1 2" key="2">
    <citation type="journal article" date="2010" name="Stand. Genomic Sci.">
        <title>Complete genome sequence of Chitinophaga pinensis type strain (UQM 2034).</title>
        <authorList>
            <person name="Glavina Del Rio T."/>
            <person name="Abt B."/>
            <person name="Spring S."/>
            <person name="Lapidus A."/>
            <person name="Nolan M."/>
            <person name="Tice H."/>
            <person name="Copeland A."/>
            <person name="Cheng J.F."/>
            <person name="Chen F."/>
            <person name="Bruce D."/>
            <person name="Goodwin L."/>
            <person name="Pitluck S."/>
            <person name="Ivanova N."/>
            <person name="Mavromatis K."/>
            <person name="Mikhailova N."/>
            <person name="Pati A."/>
            <person name="Chen A."/>
            <person name="Palaniappan K."/>
            <person name="Land M."/>
            <person name="Hauser L."/>
            <person name="Chang Y.J."/>
            <person name="Jeffries C.D."/>
            <person name="Chain P."/>
            <person name="Saunders E."/>
            <person name="Detter J.C."/>
            <person name="Brettin T."/>
            <person name="Rohde M."/>
            <person name="Goker M."/>
            <person name="Bristow J."/>
            <person name="Eisen J.A."/>
            <person name="Markowitz V."/>
            <person name="Hugenholtz P."/>
            <person name="Kyrpides N.C."/>
            <person name="Klenk H.P."/>
            <person name="Lucas S."/>
        </authorList>
    </citation>
    <scope>NUCLEOTIDE SEQUENCE [LARGE SCALE GENOMIC DNA]</scope>
    <source>
        <strain evidence="2">ATCC 43595 / DSM 2588 / LMG 13176 / NBRC 15968 / NCIMB 11800 / UQM 2034</strain>
    </source>
</reference>
<dbReference type="Proteomes" id="UP000002215">
    <property type="component" value="Chromosome"/>
</dbReference>
<gene>
    <name evidence="1" type="ordered locus">Cpin_3151</name>
</gene>
<accession>A0A979GR26</accession>
<dbReference type="RefSeq" id="WP_012790794.1">
    <property type="nucleotide sequence ID" value="NC_013132.1"/>
</dbReference>
<dbReference type="PROSITE" id="PS51257">
    <property type="entry name" value="PROKAR_LIPOPROTEIN"/>
    <property type="match status" value="1"/>
</dbReference>
<protein>
    <recommendedName>
        <fullName evidence="3">DUF4221 domain-containing protein</fullName>
    </recommendedName>
</protein>
<dbReference type="KEGG" id="cpi:Cpin_3151"/>
<dbReference type="AlphaFoldDB" id="A0A979GR26"/>